<feature type="compositionally biased region" description="Polar residues" evidence="1">
    <location>
        <begin position="284"/>
        <end position="307"/>
    </location>
</feature>
<dbReference type="RefSeq" id="XP_013356697.1">
    <property type="nucleotide sequence ID" value="XM_013501243.1"/>
</dbReference>
<evidence type="ECO:0000313" key="3">
    <source>
        <dbReference type="EMBL" id="CDJ34134.1"/>
    </source>
</evidence>
<feature type="region of interest" description="Disordered" evidence="1">
    <location>
        <begin position="188"/>
        <end position="212"/>
    </location>
</feature>
<keyword evidence="2" id="KW-1133">Transmembrane helix</keyword>
<name>U6K844_9EIME</name>
<keyword evidence="4" id="KW-1185">Reference proteome</keyword>
<dbReference type="Proteomes" id="UP000030744">
    <property type="component" value="Unassembled WGS sequence"/>
</dbReference>
<evidence type="ECO:0000256" key="1">
    <source>
        <dbReference type="SAM" id="MobiDB-lite"/>
    </source>
</evidence>
<organism evidence="3 4">
    <name type="scientific">Eimeria mitis</name>
    <dbReference type="NCBI Taxonomy" id="44415"/>
    <lineage>
        <taxon>Eukaryota</taxon>
        <taxon>Sar</taxon>
        <taxon>Alveolata</taxon>
        <taxon>Apicomplexa</taxon>
        <taxon>Conoidasida</taxon>
        <taxon>Coccidia</taxon>
        <taxon>Eucoccidiorida</taxon>
        <taxon>Eimeriorina</taxon>
        <taxon>Eimeriidae</taxon>
        <taxon>Eimeria</taxon>
    </lineage>
</organism>
<evidence type="ECO:0000313" key="4">
    <source>
        <dbReference type="Proteomes" id="UP000030744"/>
    </source>
</evidence>
<accession>U6K844</accession>
<feature type="region of interest" description="Disordered" evidence="1">
    <location>
        <begin position="271"/>
        <end position="337"/>
    </location>
</feature>
<dbReference type="VEuPathDB" id="ToxoDB:EMH_0088110"/>
<reference evidence="3" key="2">
    <citation type="submission" date="2013-10" db="EMBL/GenBank/DDBJ databases">
        <authorList>
            <person name="Aslett M."/>
        </authorList>
    </citation>
    <scope>NUCLEOTIDE SEQUENCE [LARGE SCALE GENOMIC DNA]</scope>
    <source>
        <strain evidence="3">Houghton</strain>
    </source>
</reference>
<dbReference type="EMBL" id="HG686136">
    <property type="protein sequence ID" value="CDJ34134.1"/>
    <property type="molecule type" value="Genomic_DNA"/>
</dbReference>
<dbReference type="GeneID" id="25383099"/>
<proteinExistence type="predicted"/>
<sequence>MQRSPGTDTSTGVLPTRHAIGTSPALQRLGDTNVEQKRLGRIRRSRDAAVSGVWVVLVTALAIATLLTNCFRLSEGWRRYRNGRRRLAGGEWDSPDDPYTDAIVQLCLELESNAQGGNFAPLAPTAAATTAETTWEAAPPAVASFTPAQQTTQGGPASQPIATWNLPPQTQMQPLTWEAAPPAVASFTPAQQTTQGGQASQPIATWSLPPQTQMQPSPYTMVVTHAPATVAAPALVTYSGPLYQRILHRGWSPATTVTWAYGGGVRVSQPPVQQAGAAGHTAVETANPSLSASHSPPTVQENSTGQRLPQALGSSAAPSQPPPSLAPVTNPTPHASVQGHHLLCKRIPQDNASRKRWGAVQPQVNLHRHWLLLPTPPHMHLYRGPRALRFQEGPITLLI</sequence>
<keyword evidence="2" id="KW-0472">Membrane</keyword>
<feature type="compositionally biased region" description="Low complexity" evidence="1">
    <location>
        <begin position="189"/>
        <end position="202"/>
    </location>
</feature>
<evidence type="ECO:0000256" key="2">
    <source>
        <dbReference type="SAM" id="Phobius"/>
    </source>
</evidence>
<evidence type="ECO:0008006" key="5">
    <source>
        <dbReference type="Google" id="ProtNLM"/>
    </source>
</evidence>
<reference evidence="3" key="1">
    <citation type="submission" date="2013-10" db="EMBL/GenBank/DDBJ databases">
        <title>Genomic analysis of the causative agents of coccidiosis in chickens.</title>
        <authorList>
            <person name="Reid A.J."/>
            <person name="Blake D."/>
            <person name="Billington K."/>
            <person name="Browne H."/>
            <person name="Dunn M."/>
            <person name="Hung S."/>
            <person name="Kawahara F."/>
            <person name="Miranda-Saavedra D."/>
            <person name="Mourier T."/>
            <person name="Nagra H."/>
            <person name="Otto T.D."/>
            <person name="Rawlings N."/>
            <person name="Sanchez A."/>
            <person name="Sanders M."/>
            <person name="Subramaniam C."/>
            <person name="Tay Y."/>
            <person name="Dear P."/>
            <person name="Doerig C."/>
            <person name="Gruber A."/>
            <person name="Parkinson J."/>
            <person name="Shirley M."/>
            <person name="Wan K.L."/>
            <person name="Berriman M."/>
            <person name="Tomley F."/>
            <person name="Pain A."/>
        </authorList>
    </citation>
    <scope>NUCLEOTIDE SEQUENCE [LARGE SCALE GENOMIC DNA]</scope>
    <source>
        <strain evidence="3">Houghton</strain>
    </source>
</reference>
<feature type="compositionally biased region" description="Low complexity" evidence="1">
    <location>
        <begin position="308"/>
        <end position="318"/>
    </location>
</feature>
<feature type="transmembrane region" description="Helical" evidence="2">
    <location>
        <begin position="48"/>
        <end position="67"/>
    </location>
</feature>
<gene>
    <name evidence="3" type="ORF">EMH_0088110</name>
</gene>
<dbReference type="AlphaFoldDB" id="U6K844"/>
<keyword evidence="2" id="KW-0812">Transmembrane</keyword>
<protein>
    <recommendedName>
        <fullName evidence="5">Transmembrane protein</fullName>
    </recommendedName>
</protein>